<dbReference type="Pfam" id="PF01636">
    <property type="entry name" value="APH"/>
    <property type="match status" value="1"/>
</dbReference>
<dbReference type="InterPro" id="IPR002575">
    <property type="entry name" value="Aminoglycoside_PTrfase"/>
</dbReference>
<reference evidence="8" key="1">
    <citation type="journal article" date="2019" name="Int. J. Syst. Evol. Microbiol.">
        <title>The Global Catalogue of Microorganisms (GCM) 10K type strain sequencing project: providing services to taxonomists for standard genome sequencing and annotation.</title>
        <authorList>
            <consortium name="The Broad Institute Genomics Platform"/>
            <consortium name="The Broad Institute Genome Sequencing Center for Infectious Disease"/>
            <person name="Wu L."/>
            <person name="Ma J."/>
        </authorList>
    </citation>
    <scope>NUCLEOTIDE SEQUENCE [LARGE SCALE GENOMIC DNA]</scope>
    <source>
        <strain evidence="8">KCTC 52925</strain>
    </source>
</reference>
<dbReference type="PANTHER" id="PTHR34273">
    <property type="entry name" value="METHYLTHIORIBOSE KINASE"/>
    <property type="match status" value="1"/>
</dbReference>
<comment type="similarity">
    <text evidence="1">Belongs to the methylthioribose kinase family.</text>
</comment>
<dbReference type="Proteomes" id="UP001597438">
    <property type="component" value="Unassembled WGS sequence"/>
</dbReference>
<keyword evidence="8" id="KW-1185">Reference proteome</keyword>
<evidence type="ECO:0000256" key="1">
    <source>
        <dbReference type="ARBA" id="ARBA00010165"/>
    </source>
</evidence>
<evidence type="ECO:0000256" key="2">
    <source>
        <dbReference type="ARBA" id="ARBA00022679"/>
    </source>
</evidence>
<keyword evidence="5" id="KW-0067">ATP-binding</keyword>
<dbReference type="PANTHER" id="PTHR34273:SF2">
    <property type="entry name" value="METHYLTHIORIBOSE KINASE"/>
    <property type="match status" value="1"/>
</dbReference>
<evidence type="ECO:0000259" key="6">
    <source>
        <dbReference type="Pfam" id="PF01636"/>
    </source>
</evidence>
<protein>
    <submittedName>
        <fullName evidence="7">Phosphotransferase</fullName>
    </submittedName>
</protein>
<sequence length="343" mass="39699">MNNIIHLTANIKTIEKYLDSQSWLKTDEKVTAIEVPGDGNMNFTLRVKTNKRSFIIKQSREYVEKYPQVEAPIERALGEAKFYEFISHYSSLKNQMPNLLGVDNQNYVLYLEDLGNGTDYTFLYEKGRVLKDEELSKIITFAADLHSDLTRQKTEITLPNCQMRELNHKHIFIYPYLKENGLDLDAILPGLQGIAEPYKTNERLKGNIEKLGKRYLQDGNSLLHGDYFPGSWLKSKNGIKIIDPEFCFFGEPEFEIGVTIAHLKMANQPEEIITKAIRFYKERAPLNEELQQQFTAVEIFRRILGLAQLPLTIALEKRKNLLAESFEVLITMENEINHSVVYR</sequence>
<evidence type="ECO:0000256" key="4">
    <source>
        <dbReference type="ARBA" id="ARBA00022777"/>
    </source>
</evidence>
<accession>A0ABW5X0C2</accession>
<evidence type="ECO:0000313" key="7">
    <source>
        <dbReference type="EMBL" id="MFD2832516.1"/>
    </source>
</evidence>
<dbReference type="SUPFAM" id="SSF56112">
    <property type="entry name" value="Protein kinase-like (PK-like)"/>
    <property type="match status" value="1"/>
</dbReference>
<proteinExistence type="inferred from homology"/>
<dbReference type="InterPro" id="IPR011009">
    <property type="entry name" value="Kinase-like_dom_sf"/>
</dbReference>
<dbReference type="Gene3D" id="3.30.200.20">
    <property type="entry name" value="Phosphorylase Kinase, domain 1"/>
    <property type="match status" value="1"/>
</dbReference>
<evidence type="ECO:0000313" key="8">
    <source>
        <dbReference type="Proteomes" id="UP001597438"/>
    </source>
</evidence>
<keyword evidence="4" id="KW-0418">Kinase</keyword>
<keyword evidence="2" id="KW-0808">Transferase</keyword>
<evidence type="ECO:0000256" key="3">
    <source>
        <dbReference type="ARBA" id="ARBA00022741"/>
    </source>
</evidence>
<dbReference type="EMBL" id="JBHUOJ010000008">
    <property type="protein sequence ID" value="MFD2832516.1"/>
    <property type="molecule type" value="Genomic_DNA"/>
</dbReference>
<keyword evidence="3" id="KW-0547">Nucleotide-binding</keyword>
<dbReference type="RefSeq" id="WP_251742894.1">
    <property type="nucleotide sequence ID" value="NZ_JBHUOJ010000008.1"/>
</dbReference>
<comment type="caution">
    <text evidence="7">The sequence shown here is derived from an EMBL/GenBank/DDBJ whole genome shotgun (WGS) entry which is preliminary data.</text>
</comment>
<gene>
    <name evidence="7" type="ORF">ACFSYS_04395</name>
</gene>
<feature type="domain" description="Aminoglycoside phosphotransferase" evidence="6">
    <location>
        <begin position="37"/>
        <end position="276"/>
    </location>
</feature>
<dbReference type="Gene3D" id="3.90.1200.10">
    <property type="match status" value="1"/>
</dbReference>
<organism evidence="7 8">
    <name type="scientific">Christiangramia antarctica</name>
    <dbReference type="NCBI Taxonomy" id="2058158"/>
    <lineage>
        <taxon>Bacteria</taxon>
        <taxon>Pseudomonadati</taxon>
        <taxon>Bacteroidota</taxon>
        <taxon>Flavobacteriia</taxon>
        <taxon>Flavobacteriales</taxon>
        <taxon>Flavobacteriaceae</taxon>
        <taxon>Christiangramia</taxon>
    </lineage>
</organism>
<name>A0ABW5X0C2_9FLAO</name>
<evidence type="ECO:0000256" key="5">
    <source>
        <dbReference type="ARBA" id="ARBA00022840"/>
    </source>
</evidence>